<proteinExistence type="predicted"/>
<protein>
    <submittedName>
        <fullName evidence="1">Uncharacterized protein</fullName>
    </submittedName>
</protein>
<dbReference type="Proteomes" id="UP000176614">
    <property type="component" value="Unassembled WGS sequence"/>
</dbReference>
<evidence type="ECO:0000313" key="1">
    <source>
        <dbReference type="EMBL" id="OGC63210.1"/>
    </source>
</evidence>
<organism evidence="1 2">
    <name type="scientific">candidate division WWE3 bacterium RIFOXYA2_FULL_46_9</name>
    <dbReference type="NCBI Taxonomy" id="1802636"/>
    <lineage>
        <taxon>Bacteria</taxon>
        <taxon>Katanobacteria</taxon>
    </lineage>
</organism>
<dbReference type="AlphaFoldDB" id="A0A1F4W1H3"/>
<gene>
    <name evidence="1" type="ORF">A2264_00780</name>
</gene>
<sequence>MPNETKEKPNPDFYTQEGECMQIGNWVDEGKSKVATIVPLPAGWVKDPEVAHDIANTMQYQGMKAGLARETELLKQHETGLDETHRKFEAINEAFLEHAPYLFEKYVDADGKDWYKSKTPIEINGFVHDHGMSAVDEKGYVQADGRPSKPFYRARVLLSPEGTYLLVSAPRSDYFSDKKLDSYNNPPLNKYNPDELHSALERAKEGLTSAVFTHLDRDYSDPKQRNLPSDFYSYDATTTIIRFDITRSGDRLHLGPKIKEAAMEMEKLAKLEREKVDPDDREIVASIF</sequence>
<name>A0A1F4W1H3_UNCKA</name>
<evidence type="ECO:0000313" key="2">
    <source>
        <dbReference type="Proteomes" id="UP000176614"/>
    </source>
</evidence>
<dbReference type="EMBL" id="MEVT01000008">
    <property type="protein sequence ID" value="OGC63210.1"/>
    <property type="molecule type" value="Genomic_DNA"/>
</dbReference>
<reference evidence="1 2" key="1">
    <citation type="journal article" date="2016" name="Nat. Commun.">
        <title>Thousands of microbial genomes shed light on interconnected biogeochemical processes in an aquifer system.</title>
        <authorList>
            <person name="Anantharaman K."/>
            <person name="Brown C.T."/>
            <person name="Hug L.A."/>
            <person name="Sharon I."/>
            <person name="Castelle C.J."/>
            <person name="Probst A.J."/>
            <person name="Thomas B.C."/>
            <person name="Singh A."/>
            <person name="Wilkins M.J."/>
            <person name="Karaoz U."/>
            <person name="Brodie E.L."/>
            <person name="Williams K.H."/>
            <person name="Hubbard S.S."/>
            <person name="Banfield J.F."/>
        </authorList>
    </citation>
    <scope>NUCLEOTIDE SEQUENCE [LARGE SCALE GENOMIC DNA]</scope>
</reference>
<accession>A0A1F4W1H3</accession>
<comment type="caution">
    <text evidence="1">The sequence shown here is derived from an EMBL/GenBank/DDBJ whole genome shotgun (WGS) entry which is preliminary data.</text>
</comment>